<evidence type="ECO:0000313" key="2">
    <source>
        <dbReference type="EMBL" id="AYJ86880.1"/>
    </source>
</evidence>
<dbReference type="Proteomes" id="UP000276254">
    <property type="component" value="Chromosome"/>
</dbReference>
<proteinExistence type="predicted"/>
<dbReference type="EMBL" id="CP032829">
    <property type="protein sequence ID" value="AYJ86880.1"/>
    <property type="molecule type" value="Genomic_DNA"/>
</dbReference>
<keyword evidence="1" id="KW-0472">Membrane</keyword>
<dbReference type="OrthoDB" id="7190860at2"/>
<keyword evidence="1" id="KW-0812">Transmembrane</keyword>
<feature type="transmembrane region" description="Helical" evidence="1">
    <location>
        <begin position="63"/>
        <end position="83"/>
    </location>
</feature>
<evidence type="ECO:0000313" key="3">
    <source>
        <dbReference type="Proteomes" id="UP000276254"/>
    </source>
</evidence>
<accession>A0A494TCI6</accession>
<dbReference type="Pfam" id="PF11804">
    <property type="entry name" value="DUF3325"/>
    <property type="match status" value="1"/>
</dbReference>
<dbReference type="KEGG" id="spha:D3Y57_14195"/>
<sequence length="102" mass="10620">MPVDPGLIAYAALASFAAGRVRHRAAVALPLKMSPSVARIVGTLLLLFSAWVATLRFGAGLGAVAWTGQLCLAGVIFVLLLSWRPRVALLLAVPALLVGFAQ</sequence>
<keyword evidence="3" id="KW-1185">Reference proteome</keyword>
<feature type="transmembrane region" description="Helical" evidence="1">
    <location>
        <begin position="37"/>
        <end position="57"/>
    </location>
</feature>
<reference evidence="2 3" key="1">
    <citation type="submission" date="2018-09" db="EMBL/GenBank/DDBJ databases">
        <title>Sphingomonas peninsula sp. nov., isolated from fildes peninsula, Antarctic soil.</title>
        <authorList>
            <person name="Yingchao G."/>
        </authorList>
    </citation>
    <scope>NUCLEOTIDE SEQUENCE [LARGE SCALE GENOMIC DNA]</scope>
    <source>
        <strain evidence="2 3">YZ-8</strain>
    </source>
</reference>
<gene>
    <name evidence="2" type="ORF">D3Y57_14195</name>
</gene>
<evidence type="ECO:0000256" key="1">
    <source>
        <dbReference type="SAM" id="Phobius"/>
    </source>
</evidence>
<dbReference type="InterPro" id="IPR021762">
    <property type="entry name" value="DUF3325"/>
</dbReference>
<name>A0A494TCI6_SPHPE</name>
<feature type="transmembrane region" description="Helical" evidence="1">
    <location>
        <begin position="6"/>
        <end position="25"/>
    </location>
</feature>
<dbReference type="RefSeq" id="WP_121153608.1">
    <property type="nucleotide sequence ID" value="NZ_CP032829.1"/>
</dbReference>
<dbReference type="AlphaFoldDB" id="A0A494TCI6"/>
<organism evidence="2 3">
    <name type="scientific">Sphingomonas paeninsulae</name>
    <dbReference type="NCBI Taxonomy" id="2319844"/>
    <lineage>
        <taxon>Bacteria</taxon>
        <taxon>Pseudomonadati</taxon>
        <taxon>Pseudomonadota</taxon>
        <taxon>Alphaproteobacteria</taxon>
        <taxon>Sphingomonadales</taxon>
        <taxon>Sphingomonadaceae</taxon>
        <taxon>Sphingomonas</taxon>
    </lineage>
</organism>
<keyword evidence="1" id="KW-1133">Transmembrane helix</keyword>
<protein>
    <submittedName>
        <fullName evidence="2">DUF3325 family protein</fullName>
    </submittedName>
</protein>